<feature type="transmembrane region" description="Helical" evidence="12">
    <location>
        <begin position="384"/>
        <end position="404"/>
    </location>
</feature>
<accession>A0ABQ8SGM6</accession>
<evidence type="ECO:0000256" key="12">
    <source>
        <dbReference type="SAM" id="Phobius"/>
    </source>
</evidence>
<proteinExistence type="inferred from homology"/>
<feature type="transmembrane region" description="Helical" evidence="12">
    <location>
        <begin position="410"/>
        <end position="435"/>
    </location>
</feature>
<feature type="transmembrane region" description="Helical" evidence="12">
    <location>
        <begin position="442"/>
        <end position="459"/>
    </location>
</feature>
<protein>
    <recommendedName>
        <fullName evidence="15">Sodium/solute symporter</fullName>
    </recommendedName>
</protein>
<organism evidence="13 14">
    <name type="scientific">Periplaneta americana</name>
    <name type="common">American cockroach</name>
    <name type="synonym">Blatta americana</name>
    <dbReference type="NCBI Taxonomy" id="6978"/>
    <lineage>
        <taxon>Eukaryota</taxon>
        <taxon>Metazoa</taxon>
        <taxon>Ecdysozoa</taxon>
        <taxon>Arthropoda</taxon>
        <taxon>Hexapoda</taxon>
        <taxon>Insecta</taxon>
        <taxon>Pterygota</taxon>
        <taxon>Neoptera</taxon>
        <taxon>Polyneoptera</taxon>
        <taxon>Dictyoptera</taxon>
        <taxon>Blattodea</taxon>
        <taxon>Blattoidea</taxon>
        <taxon>Blattidae</taxon>
        <taxon>Blattinae</taxon>
        <taxon>Periplaneta</taxon>
    </lineage>
</organism>
<keyword evidence="10" id="KW-0739">Sodium transport</keyword>
<keyword evidence="9 12" id="KW-0472">Membrane</keyword>
<keyword evidence="6 12" id="KW-1133">Transmembrane helix</keyword>
<sequence>MGWLDMTIFCLTMIASILVGVYFGFWGKKSDTMEEYLHGSRAMSVFPITASLIVTILFILRFYRFVSGVTILAVPPEIYLFGTLYSLYCICHIFVGTATYYIFLPVFFELKITSTFEYLQLRFNMAVRIMASALCTIYQVLFLSIIVYVPSLAVSRVVGIGFEVMAPVIFMICIVYTMLGGIKAVVYVDFLQAFIIVVCCVTIIVLGLMEAGGFAAVWRTAEEGGRIKFFDMNPSPFERITFWSMLIGNTFYILTTVSINQSMVQRYVSLPTFSKARISVVISTIGIVILSLMSCFTGLLIYSKYKDCDPITSKVIQRPDQIVAHYVMGFASTIPGLPGLFIAGILCAALSTISSNLNSMGATIYCDFLRPLLRKDISDRTANNIMKFIVVIVGVTSTLLVYVVSKLGNIIQVITSLAGLTSGAMVGLFTFGMLYPRGNTKGALAGSIVSLIFMSWIAIGTLKATSEKKIKPVMLPLRVDGCPASVNVTQTSQTDTTEDDVFVLYKLSFSYYTLLGTIIMMLVGTIVSCLTEEPNKEQTDLVLFAPFVRKILNKRRVSHSNSKEGKKLVGSESSC</sequence>
<dbReference type="CDD" id="cd11492">
    <property type="entry name" value="SLC5sbd_NIS-SMVT"/>
    <property type="match status" value="1"/>
</dbReference>
<evidence type="ECO:0000256" key="3">
    <source>
        <dbReference type="ARBA" id="ARBA00022448"/>
    </source>
</evidence>
<keyword evidence="3" id="KW-0813">Transport</keyword>
<feature type="transmembrane region" description="Helical" evidence="12">
    <location>
        <begin position="157"/>
        <end position="179"/>
    </location>
</feature>
<dbReference type="NCBIfam" id="TIGR00813">
    <property type="entry name" value="sss"/>
    <property type="match status" value="1"/>
</dbReference>
<dbReference type="InterPro" id="IPR001734">
    <property type="entry name" value="Na/solute_symporter"/>
</dbReference>
<keyword evidence="14" id="KW-1185">Reference proteome</keyword>
<dbReference type="PROSITE" id="PS50283">
    <property type="entry name" value="NA_SOLUT_SYMP_3"/>
    <property type="match status" value="1"/>
</dbReference>
<evidence type="ECO:0000256" key="4">
    <source>
        <dbReference type="ARBA" id="ARBA00022475"/>
    </source>
</evidence>
<dbReference type="Pfam" id="PF00474">
    <property type="entry name" value="SSF"/>
    <property type="match status" value="1"/>
</dbReference>
<comment type="subcellular location">
    <subcellularLocation>
        <location evidence="1">Cell membrane</location>
        <topology evidence="1">Multi-pass membrane protein</topology>
    </subcellularLocation>
</comment>
<evidence type="ECO:0000313" key="14">
    <source>
        <dbReference type="Proteomes" id="UP001148838"/>
    </source>
</evidence>
<evidence type="ECO:0000313" key="13">
    <source>
        <dbReference type="EMBL" id="KAJ4433284.1"/>
    </source>
</evidence>
<feature type="transmembrane region" description="Helical" evidence="12">
    <location>
        <begin position="240"/>
        <end position="259"/>
    </location>
</feature>
<comment type="similarity">
    <text evidence="2 11">Belongs to the sodium:solute symporter (SSF) (TC 2.A.21) family.</text>
</comment>
<dbReference type="PANTHER" id="PTHR42985">
    <property type="entry name" value="SODIUM-COUPLED MONOCARBOXYLATE TRANSPORTER"/>
    <property type="match status" value="1"/>
</dbReference>
<comment type="caution">
    <text evidence="13">The sequence shown here is derived from an EMBL/GenBank/DDBJ whole genome shotgun (WGS) entry which is preliminary data.</text>
</comment>
<keyword evidence="4" id="KW-1003">Cell membrane</keyword>
<evidence type="ECO:0008006" key="15">
    <source>
        <dbReference type="Google" id="ProtNLM"/>
    </source>
</evidence>
<evidence type="ECO:0000256" key="7">
    <source>
        <dbReference type="ARBA" id="ARBA00023053"/>
    </source>
</evidence>
<feature type="transmembrane region" description="Helical" evidence="12">
    <location>
        <begin position="509"/>
        <end position="530"/>
    </location>
</feature>
<dbReference type="Proteomes" id="UP001148838">
    <property type="component" value="Unassembled WGS sequence"/>
</dbReference>
<dbReference type="InterPro" id="IPR038377">
    <property type="entry name" value="Na/Glc_symporter_sf"/>
</dbReference>
<evidence type="ECO:0000256" key="11">
    <source>
        <dbReference type="RuleBase" id="RU362091"/>
    </source>
</evidence>
<evidence type="ECO:0000256" key="9">
    <source>
        <dbReference type="ARBA" id="ARBA00023136"/>
    </source>
</evidence>
<feature type="transmembrane region" description="Helical" evidence="12">
    <location>
        <begin position="85"/>
        <end position="108"/>
    </location>
</feature>
<feature type="transmembrane region" description="Helical" evidence="12">
    <location>
        <begin position="45"/>
        <end position="65"/>
    </location>
</feature>
<evidence type="ECO:0000256" key="2">
    <source>
        <dbReference type="ARBA" id="ARBA00006434"/>
    </source>
</evidence>
<feature type="transmembrane region" description="Helical" evidence="12">
    <location>
        <begin position="129"/>
        <end position="151"/>
    </location>
</feature>
<feature type="transmembrane region" description="Helical" evidence="12">
    <location>
        <begin position="186"/>
        <end position="209"/>
    </location>
</feature>
<dbReference type="PANTHER" id="PTHR42985:SF21">
    <property type="entry name" value="SODIUM-DEPENDENT MULTIVITAMIN TRANSPORTER-LIKE PROTEIN"/>
    <property type="match status" value="1"/>
</dbReference>
<evidence type="ECO:0000256" key="6">
    <source>
        <dbReference type="ARBA" id="ARBA00022989"/>
    </source>
</evidence>
<keyword evidence="8" id="KW-0406">Ion transport</keyword>
<feature type="transmembrane region" description="Helical" evidence="12">
    <location>
        <begin position="322"/>
        <end position="350"/>
    </location>
</feature>
<name>A0ABQ8SGM6_PERAM</name>
<dbReference type="InterPro" id="IPR051163">
    <property type="entry name" value="Sodium:Solute_Symporter_SSF"/>
</dbReference>
<dbReference type="Gene3D" id="1.20.1730.10">
    <property type="entry name" value="Sodium/glucose cotransporter"/>
    <property type="match status" value="1"/>
</dbReference>
<evidence type="ECO:0000256" key="8">
    <source>
        <dbReference type="ARBA" id="ARBA00023065"/>
    </source>
</evidence>
<feature type="transmembrane region" description="Helical" evidence="12">
    <location>
        <begin position="6"/>
        <end position="25"/>
    </location>
</feature>
<reference evidence="13 14" key="1">
    <citation type="journal article" date="2022" name="Allergy">
        <title>Genome assembly and annotation of Periplaneta americana reveal a comprehensive cockroach allergen profile.</title>
        <authorList>
            <person name="Wang L."/>
            <person name="Xiong Q."/>
            <person name="Saelim N."/>
            <person name="Wang L."/>
            <person name="Nong W."/>
            <person name="Wan A.T."/>
            <person name="Shi M."/>
            <person name="Liu X."/>
            <person name="Cao Q."/>
            <person name="Hui J.H.L."/>
            <person name="Sookrung N."/>
            <person name="Leung T.F."/>
            <person name="Tungtrongchitr A."/>
            <person name="Tsui S.K.W."/>
        </authorList>
    </citation>
    <scope>NUCLEOTIDE SEQUENCE [LARGE SCALE GENOMIC DNA]</scope>
    <source>
        <strain evidence="13">PWHHKU_190912</strain>
    </source>
</reference>
<evidence type="ECO:0000256" key="1">
    <source>
        <dbReference type="ARBA" id="ARBA00004651"/>
    </source>
</evidence>
<keyword evidence="7" id="KW-0915">Sodium</keyword>
<evidence type="ECO:0000256" key="5">
    <source>
        <dbReference type="ARBA" id="ARBA00022692"/>
    </source>
</evidence>
<feature type="transmembrane region" description="Helical" evidence="12">
    <location>
        <begin position="280"/>
        <end position="302"/>
    </location>
</feature>
<dbReference type="EMBL" id="JAJSOF020000027">
    <property type="protein sequence ID" value="KAJ4433284.1"/>
    <property type="molecule type" value="Genomic_DNA"/>
</dbReference>
<keyword evidence="5 12" id="KW-0812">Transmembrane</keyword>
<gene>
    <name evidence="13" type="ORF">ANN_15543</name>
</gene>
<evidence type="ECO:0000256" key="10">
    <source>
        <dbReference type="ARBA" id="ARBA00023201"/>
    </source>
</evidence>